<dbReference type="EMBL" id="LBUU01000007">
    <property type="protein sequence ID" value="KKQ70036.1"/>
    <property type="molecule type" value="Genomic_DNA"/>
</dbReference>
<evidence type="ECO:0000256" key="6">
    <source>
        <dbReference type="SAM" id="MobiDB-lite"/>
    </source>
</evidence>
<dbReference type="InterPro" id="IPR005880">
    <property type="entry name" value="Ribosomal_uL2_bac/org-type"/>
</dbReference>
<dbReference type="PROSITE" id="PS00467">
    <property type="entry name" value="RIBOSOMAL_L2"/>
    <property type="match status" value="1"/>
</dbReference>
<keyword evidence="3 5" id="KW-0687">Ribonucleoprotein</keyword>
<dbReference type="GO" id="GO:0015934">
    <property type="term" value="C:large ribosomal subunit"/>
    <property type="evidence" value="ECO:0007669"/>
    <property type="project" value="InterPro"/>
</dbReference>
<keyword evidence="2 5" id="KW-0689">Ribosomal protein</keyword>
<feature type="region of interest" description="Disordered" evidence="6">
    <location>
        <begin position="222"/>
        <end position="280"/>
    </location>
</feature>
<dbReference type="SMART" id="SM01383">
    <property type="entry name" value="Ribosomal_L2"/>
    <property type="match status" value="1"/>
</dbReference>
<evidence type="ECO:0000313" key="9">
    <source>
        <dbReference type="EMBL" id="KKQ70036.1"/>
    </source>
</evidence>
<protein>
    <recommendedName>
        <fullName evidence="4 5">Large ribosomal subunit protein uL2</fullName>
    </recommendedName>
</protein>
<evidence type="ECO:0000256" key="2">
    <source>
        <dbReference type="ARBA" id="ARBA00022980"/>
    </source>
</evidence>
<evidence type="ECO:0000259" key="7">
    <source>
        <dbReference type="SMART" id="SM01382"/>
    </source>
</evidence>
<reference evidence="9 10" key="1">
    <citation type="journal article" date="2015" name="Nature">
        <title>rRNA introns, odd ribosomes, and small enigmatic genomes across a large radiation of phyla.</title>
        <authorList>
            <person name="Brown C.T."/>
            <person name="Hug L.A."/>
            <person name="Thomas B.C."/>
            <person name="Sharon I."/>
            <person name="Castelle C.J."/>
            <person name="Singh A."/>
            <person name="Wilkins M.J."/>
            <person name="Williams K.H."/>
            <person name="Banfield J.F."/>
        </authorList>
    </citation>
    <scope>NUCLEOTIDE SEQUENCE [LARGE SCALE GENOMIC DNA]</scope>
</reference>
<dbReference type="InterPro" id="IPR008991">
    <property type="entry name" value="Translation_prot_SH3-like_sf"/>
</dbReference>
<comment type="subunit">
    <text evidence="5">Part of the 50S ribosomal subunit. Forms a bridge to the 30S subunit in the 70S ribosome.</text>
</comment>
<dbReference type="InterPro" id="IPR002171">
    <property type="entry name" value="Ribosomal_uL2"/>
</dbReference>
<keyword evidence="5" id="KW-0694">RNA-binding</keyword>
<dbReference type="AlphaFoldDB" id="A0A0G0MYQ0"/>
<dbReference type="Gene3D" id="2.40.50.140">
    <property type="entry name" value="Nucleic acid-binding proteins"/>
    <property type="match status" value="1"/>
</dbReference>
<proteinExistence type="inferred from homology"/>
<dbReference type="InterPro" id="IPR014722">
    <property type="entry name" value="Rib_uL2_dom2"/>
</dbReference>
<dbReference type="Pfam" id="PF03947">
    <property type="entry name" value="Ribosomal_L2_C"/>
    <property type="match status" value="1"/>
</dbReference>
<dbReference type="GO" id="GO:0019843">
    <property type="term" value="F:rRNA binding"/>
    <property type="evidence" value="ECO:0007669"/>
    <property type="project" value="UniProtKB-UniRule"/>
</dbReference>
<dbReference type="SMART" id="SM01382">
    <property type="entry name" value="Ribosomal_L2_C"/>
    <property type="match status" value="1"/>
</dbReference>
<dbReference type="SUPFAM" id="SSF50104">
    <property type="entry name" value="Translation proteins SH3-like domain"/>
    <property type="match status" value="1"/>
</dbReference>
<dbReference type="InterPro" id="IPR022671">
    <property type="entry name" value="Ribosomal_uL2_CS"/>
</dbReference>
<comment type="similarity">
    <text evidence="1 5">Belongs to the universal ribosomal protein uL2 family.</text>
</comment>
<sequence length="280" mass="30706">MGIKHVKPTTAGRRQAKFDDFSDITKTIPEKRLVIAKKRSGGRNAQGKITVRHRGGGAKRGIRVVDYIRDKFDIPARVAAIEYDPNRGARLALLNYKDGEKRYIVSPIDLKVGDEILSSNKKIEIKKGNAMPVEYIPAGVPIYNLEMIPGRGGRIARGAGNSVSVMGVEKEFAQVKLPSGEIRLINKNCLCTVGQASNPDKRHIKLGSAGRKRHLGIRPTVRGTVMNPVDHPHGGGEGNQSIGLKHPKTPWGKPALGVKTRRKKKASGKFIIARRGKKRK</sequence>
<gene>
    <name evidence="5" type="primary">rplB</name>
    <name evidence="9" type="ORF">US91_C0007G0046</name>
</gene>
<feature type="domain" description="Large ribosomal subunit protein uL2 C-terminal" evidence="7">
    <location>
        <begin position="125"/>
        <end position="254"/>
    </location>
</feature>
<dbReference type="HAMAP" id="MF_01320_B">
    <property type="entry name" value="Ribosomal_uL2_B"/>
    <property type="match status" value="1"/>
</dbReference>
<dbReference type="Gene3D" id="4.10.950.10">
    <property type="entry name" value="Ribosomal protein L2, domain 3"/>
    <property type="match status" value="1"/>
</dbReference>
<dbReference type="FunFam" id="4.10.950.10:FF:000001">
    <property type="entry name" value="50S ribosomal protein L2"/>
    <property type="match status" value="1"/>
</dbReference>
<feature type="compositionally biased region" description="Basic residues" evidence="6">
    <location>
        <begin position="259"/>
        <end position="280"/>
    </location>
</feature>
<evidence type="ECO:0000259" key="8">
    <source>
        <dbReference type="SMART" id="SM01383"/>
    </source>
</evidence>
<dbReference type="InterPro" id="IPR012340">
    <property type="entry name" value="NA-bd_OB-fold"/>
</dbReference>
<feature type="domain" description="Large ribosomal subunit protein uL2 RNA-binding" evidence="8">
    <location>
        <begin position="42"/>
        <end position="118"/>
    </location>
</feature>
<evidence type="ECO:0000256" key="3">
    <source>
        <dbReference type="ARBA" id="ARBA00023274"/>
    </source>
</evidence>
<keyword evidence="5" id="KW-0699">rRNA-binding</keyword>
<dbReference type="GO" id="GO:0003735">
    <property type="term" value="F:structural constituent of ribosome"/>
    <property type="evidence" value="ECO:0007669"/>
    <property type="project" value="InterPro"/>
</dbReference>
<dbReference type="PIRSF" id="PIRSF002158">
    <property type="entry name" value="Ribosomal_L2"/>
    <property type="match status" value="1"/>
</dbReference>
<dbReference type="PANTHER" id="PTHR13691:SF5">
    <property type="entry name" value="LARGE RIBOSOMAL SUBUNIT PROTEIN UL2M"/>
    <property type="match status" value="1"/>
</dbReference>
<evidence type="ECO:0000313" key="10">
    <source>
        <dbReference type="Proteomes" id="UP000034022"/>
    </source>
</evidence>
<dbReference type="FunFam" id="2.40.50.140:FF:000003">
    <property type="entry name" value="50S ribosomal protein L2"/>
    <property type="match status" value="1"/>
</dbReference>
<organism evidence="9 10">
    <name type="scientific">Candidatus Falkowbacteria bacterium GW2011_GWE1_38_31</name>
    <dbReference type="NCBI Taxonomy" id="1618638"/>
    <lineage>
        <taxon>Bacteria</taxon>
        <taxon>Candidatus Falkowiibacteriota</taxon>
    </lineage>
</organism>
<dbReference type="PANTHER" id="PTHR13691">
    <property type="entry name" value="RIBOSOMAL PROTEIN L2"/>
    <property type="match status" value="1"/>
</dbReference>
<comment type="function">
    <text evidence="5">One of the primary rRNA binding proteins. Required for association of the 30S and 50S subunits to form the 70S ribosome, for tRNA binding and peptide bond formation. It has been suggested to have peptidyltransferase activity; this is somewhat controversial. Makes several contacts with the 16S rRNA in the 70S ribosome.</text>
</comment>
<evidence type="ECO:0000256" key="4">
    <source>
        <dbReference type="ARBA" id="ARBA00035242"/>
    </source>
</evidence>
<dbReference type="GO" id="GO:0002181">
    <property type="term" value="P:cytoplasmic translation"/>
    <property type="evidence" value="ECO:0007669"/>
    <property type="project" value="TreeGrafter"/>
</dbReference>
<dbReference type="InterPro" id="IPR014726">
    <property type="entry name" value="Ribosomal_uL2_dom3"/>
</dbReference>
<dbReference type="PATRIC" id="fig|1618638.3.peg.862"/>
<dbReference type="GO" id="GO:0016740">
    <property type="term" value="F:transferase activity"/>
    <property type="evidence" value="ECO:0007669"/>
    <property type="project" value="InterPro"/>
</dbReference>
<evidence type="ECO:0000256" key="5">
    <source>
        <dbReference type="HAMAP-Rule" id="MF_01320"/>
    </source>
</evidence>
<dbReference type="SUPFAM" id="SSF50249">
    <property type="entry name" value="Nucleic acid-binding proteins"/>
    <property type="match status" value="1"/>
</dbReference>
<evidence type="ECO:0000256" key="1">
    <source>
        <dbReference type="ARBA" id="ARBA00005636"/>
    </source>
</evidence>
<dbReference type="InterPro" id="IPR022666">
    <property type="entry name" value="Ribosomal_uL2_RNA-bd_dom"/>
</dbReference>
<dbReference type="InterPro" id="IPR022669">
    <property type="entry name" value="Ribosomal_uL2_C"/>
</dbReference>
<dbReference type="Gene3D" id="2.30.30.30">
    <property type="match status" value="1"/>
</dbReference>
<accession>A0A0G0MYQ0</accession>
<name>A0A0G0MYQ0_9BACT</name>
<dbReference type="Pfam" id="PF00181">
    <property type="entry name" value="Ribosomal_L2_N"/>
    <property type="match status" value="1"/>
</dbReference>
<dbReference type="Proteomes" id="UP000034022">
    <property type="component" value="Unassembled WGS sequence"/>
</dbReference>
<comment type="caution">
    <text evidence="9">The sequence shown here is derived from an EMBL/GenBank/DDBJ whole genome shotgun (WGS) entry which is preliminary data.</text>
</comment>
<dbReference type="NCBIfam" id="TIGR01171">
    <property type="entry name" value="rplB_bact"/>
    <property type="match status" value="1"/>
</dbReference>